<dbReference type="InterPro" id="IPR028073">
    <property type="entry name" value="PHTB1_N_dom"/>
</dbReference>
<feature type="coiled-coil region" evidence="1">
    <location>
        <begin position="443"/>
        <end position="470"/>
    </location>
</feature>
<accession>A0A1I7WZU5</accession>
<dbReference type="Pfam" id="PF14727">
    <property type="entry name" value="PHTB1_N"/>
    <property type="match status" value="1"/>
</dbReference>
<protein>
    <submittedName>
        <fullName evidence="6">Bardet-Biedl syndrome 2 protein homolog</fullName>
    </submittedName>
</protein>
<reference evidence="6" key="1">
    <citation type="submission" date="2016-11" db="UniProtKB">
        <authorList>
            <consortium name="WormBaseParasite"/>
        </authorList>
    </citation>
    <scope>IDENTIFICATION</scope>
</reference>
<evidence type="ECO:0000313" key="6">
    <source>
        <dbReference type="WBParaSite" id="Hba_10664"/>
    </source>
</evidence>
<dbReference type="AlphaFoldDB" id="A0A1I7WZU5"/>
<feature type="domain" description="PTHB1 N-terminal" evidence="2">
    <location>
        <begin position="2"/>
        <end position="128"/>
    </location>
</feature>
<keyword evidence="1" id="KW-0175">Coiled coil</keyword>
<evidence type="ECO:0000313" key="5">
    <source>
        <dbReference type="Proteomes" id="UP000095283"/>
    </source>
</evidence>
<keyword evidence="5" id="KW-1185">Reference proteome</keyword>
<dbReference type="Pfam" id="PF23338">
    <property type="entry name" value="PTHB1_hp"/>
    <property type="match status" value="1"/>
</dbReference>
<evidence type="ECO:0000259" key="3">
    <source>
        <dbReference type="Pfam" id="PF23337"/>
    </source>
</evidence>
<proteinExistence type="predicted"/>
<dbReference type="GO" id="GO:0060271">
    <property type="term" value="P:cilium assembly"/>
    <property type="evidence" value="ECO:0007669"/>
    <property type="project" value="TreeGrafter"/>
</dbReference>
<dbReference type="PANTHER" id="PTHR20991:SF0">
    <property type="entry name" value="PROTEIN PTHB1"/>
    <property type="match status" value="1"/>
</dbReference>
<dbReference type="Pfam" id="PF23337">
    <property type="entry name" value="PTHB1_pf"/>
    <property type="match status" value="1"/>
</dbReference>
<sequence>MFHLGESAIDMCMEDTPPIQPSIVVLCRTTVFCLTTGGTVRWQIRLECVASAMMVYNTKKESPSIRLCVATTTNTLLIFLDNRLLWNCQTDFLPIAVNLSSYSAVYQNVLSLLSVDGRISIGYLGTEPNLYKVPIDNRFIDYKAKIQEMRNLEARIKDSGAAGSYHKSTFALKYTIGELDKATVEHDVNGEVPVCSISLRFEGTNGTQAVHINVRSTFSTSSKQIVISRPTDSTTVPIVFYVGSLIPTSTIVYLSAHCSGTQLSAFTTLRLPFSLLFCETSPDRNAKYKLTIDSDHPCIGLNNIFTEFQTENPSAIGFQVHSHSASISIFTANKTNRYRIQTDYPSLLFVVVSELVDRLKRAQNGVILHANTPLEYITPKLDDFIEVGIIYLEAKAKSERLQLEKRTREVRSIQALLLSKTKNTKPEPLDHIDLLFNNAHEQLLEAVNQLALTRERKKDAEEELTSLFDLLALVLEMDNMDTTLNGHIMSNTQQSLRDRLSWASRVSDDPSRMIAVLCQHTQKTLSQIREEDEKEDDFDAIHTQDIKL</sequence>
<dbReference type="InterPro" id="IPR055363">
    <property type="entry name" value="PTHB1_hp_dom"/>
</dbReference>
<dbReference type="WBParaSite" id="Hba_10664">
    <property type="protein sequence ID" value="Hba_10664"/>
    <property type="gene ID" value="Hba_10664"/>
</dbReference>
<organism evidence="5 6">
    <name type="scientific">Heterorhabditis bacteriophora</name>
    <name type="common">Entomopathogenic nematode worm</name>
    <dbReference type="NCBI Taxonomy" id="37862"/>
    <lineage>
        <taxon>Eukaryota</taxon>
        <taxon>Metazoa</taxon>
        <taxon>Ecdysozoa</taxon>
        <taxon>Nematoda</taxon>
        <taxon>Chromadorea</taxon>
        <taxon>Rhabditida</taxon>
        <taxon>Rhabditina</taxon>
        <taxon>Rhabditomorpha</taxon>
        <taxon>Strongyloidea</taxon>
        <taxon>Heterorhabditidae</taxon>
        <taxon>Heterorhabditis</taxon>
    </lineage>
</organism>
<dbReference type="GO" id="GO:0034464">
    <property type="term" value="C:BBSome"/>
    <property type="evidence" value="ECO:0007669"/>
    <property type="project" value="InterPro"/>
</dbReference>
<feature type="domain" description="PTHB1 platform" evidence="3">
    <location>
        <begin position="272"/>
        <end position="365"/>
    </location>
</feature>
<dbReference type="InterPro" id="IPR026511">
    <property type="entry name" value="PTHB1"/>
</dbReference>
<evidence type="ECO:0000259" key="2">
    <source>
        <dbReference type="Pfam" id="PF14727"/>
    </source>
</evidence>
<feature type="domain" description="PTHB1 hairpin" evidence="4">
    <location>
        <begin position="393"/>
        <end position="477"/>
    </location>
</feature>
<name>A0A1I7WZU5_HETBA</name>
<dbReference type="PANTHER" id="PTHR20991">
    <property type="entry name" value="PARATHYROID HORMONE-RESPONSIVE B1 GENE"/>
    <property type="match status" value="1"/>
</dbReference>
<evidence type="ECO:0000256" key="1">
    <source>
        <dbReference type="SAM" id="Coils"/>
    </source>
</evidence>
<evidence type="ECO:0000259" key="4">
    <source>
        <dbReference type="Pfam" id="PF23338"/>
    </source>
</evidence>
<dbReference type="Proteomes" id="UP000095283">
    <property type="component" value="Unplaced"/>
</dbReference>
<dbReference type="GO" id="GO:0016020">
    <property type="term" value="C:membrane"/>
    <property type="evidence" value="ECO:0007669"/>
    <property type="project" value="TreeGrafter"/>
</dbReference>
<dbReference type="InterPro" id="IPR055362">
    <property type="entry name" value="PTHB1_pf_dom"/>
</dbReference>